<dbReference type="PANTHER" id="PTHR37526:SF1">
    <property type="entry name" value="PROTEIN TUSB"/>
    <property type="match status" value="1"/>
</dbReference>
<dbReference type="GO" id="GO:1990228">
    <property type="term" value="C:sulfurtransferase complex"/>
    <property type="evidence" value="ECO:0007669"/>
    <property type="project" value="TreeGrafter"/>
</dbReference>
<dbReference type="SUPFAM" id="SSF75169">
    <property type="entry name" value="DsrEFH-like"/>
    <property type="match status" value="1"/>
</dbReference>
<dbReference type="PANTHER" id="PTHR37526">
    <property type="entry name" value="PROTEIN TUSB"/>
    <property type="match status" value="1"/>
</dbReference>
<sequence length="92" mass="10195">MATLHQLNAANKLESCRPFLEAGDQLLLIEAAVFLALDEQALQTLPPGVELLVLQQDLDARGLSTLANWPLTRVTAVQWVERALEAERVCSW</sequence>
<dbReference type="Gene3D" id="3.40.1260.10">
    <property type="entry name" value="DsrEFH-like"/>
    <property type="match status" value="1"/>
</dbReference>
<reference evidence="1 2" key="1">
    <citation type="submission" date="2016-10" db="EMBL/GenBank/DDBJ databases">
        <authorList>
            <person name="de Groot N.N."/>
        </authorList>
    </citation>
    <scope>NUCLEOTIDE SEQUENCE [LARGE SCALE GENOMIC DNA]</scope>
    <source>
        <strain evidence="1 2">DSM 18438</strain>
    </source>
</reference>
<evidence type="ECO:0000313" key="1">
    <source>
        <dbReference type="EMBL" id="SFC05354.1"/>
    </source>
</evidence>
<evidence type="ECO:0000313" key="2">
    <source>
        <dbReference type="Proteomes" id="UP000199058"/>
    </source>
</evidence>
<dbReference type="EMBL" id="FOLH01000002">
    <property type="protein sequence ID" value="SFC05354.1"/>
    <property type="molecule type" value="Genomic_DNA"/>
</dbReference>
<dbReference type="GO" id="GO:0002143">
    <property type="term" value="P:tRNA wobble position uridine thiolation"/>
    <property type="evidence" value="ECO:0007669"/>
    <property type="project" value="InterPro"/>
</dbReference>
<dbReference type="AlphaFoldDB" id="A0A1I1G165"/>
<dbReference type="RefSeq" id="WP_091960985.1">
    <property type="nucleotide sequence ID" value="NZ_FOLH01000002.1"/>
</dbReference>
<dbReference type="OrthoDB" id="9795117at2"/>
<name>A0A1I1G165_9GAMM</name>
<organism evidence="1 2">
    <name type="scientific">Marinospirillum celere</name>
    <dbReference type="NCBI Taxonomy" id="1122252"/>
    <lineage>
        <taxon>Bacteria</taxon>
        <taxon>Pseudomonadati</taxon>
        <taxon>Pseudomonadota</taxon>
        <taxon>Gammaproteobacteria</taxon>
        <taxon>Oceanospirillales</taxon>
        <taxon>Oceanospirillaceae</taxon>
        <taxon>Marinospirillum</taxon>
    </lineage>
</organism>
<dbReference type="InterPro" id="IPR007215">
    <property type="entry name" value="Sulphur_relay_TusB/DsrH"/>
</dbReference>
<accession>A0A1I1G165</accession>
<dbReference type="STRING" id="1122252.SAMN05660443_1340"/>
<dbReference type="Proteomes" id="UP000199058">
    <property type="component" value="Unassembled WGS sequence"/>
</dbReference>
<dbReference type="Pfam" id="PF04077">
    <property type="entry name" value="DsrH"/>
    <property type="match status" value="1"/>
</dbReference>
<keyword evidence="2" id="KW-1185">Reference proteome</keyword>
<proteinExistence type="predicted"/>
<protein>
    <submittedName>
        <fullName evidence="1">Sulfur relay protein TusB/DsrH</fullName>
    </submittedName>
</protein>
<gene>
    <name evidence="1" type="ORF">SAMN05660443_1340</name>
</gene>
<dbReference type="InterPro" id="IPR027396">
    <property type="entry name" value="DsrEFH-like"/>
</dbReference>